<feature type="region of interest" description="Disordered" evidence="1">
    <location>
        <begin position="181"/>
        <end position="202"/>
    </location>
</feature>
<organism evidence="2 3">
    <name type="scientific">Thalassiosira oceanica</name>
    <name type="common">Marine diatom</name>
    <dbReference type="NCBI Taxonomy" id="159749"/>
    <lineage>
        <taxon>Eukaryota</taxon>
        <taxon>Sar</taxon>
        <taxon>Stramenopiles</taxon>
        <taxon>Ochrophyta</taxon>
        <taxon>Bacillariophyta</taxon>
        <taxon>Coscinodiscophyceae</taxon>
        <taxon>Thalassiosirophycidae</taxon>
        <taxon>Thalassiosirales</taxon>
        <taxon>Thalassiosiraceae</taxon>
        <taxon>Thalassiosira</taxon>
    </lineage>
</organism>
<evidence type="ECO:0000313" key="3">
    <source>
        <dbReference type="Proteomes" id="UP000266841"/>
    </source>
</evidence>
<proteinExistence type="predicted"/>
<dbReference type="OrthoDB" id="55603at2759"/>
<dbReference type="Proteomes" id="UP000266841">
    <property type="component" value="Unassembled WGS sequence"/>
</dbReference>
<sequence>MLHLHRSNNGDLSSELLVHHKSEDAKHSRTSVVQLNRTLAQLRLLVERVPPEVEGSVAEIAHELVSSARDVLHDARLQKSNKQKDLAEAVLGNGIRSIKSGISDAEGIEGISGLVDASGEEDARAGDDLSQESQHSDTAVLDLDVAKTIEAILVGIVEHAEGVVEAKRRLGTKLGLEGAERRRGLGGRGRGEGGRGGGEGGEDGELHHVAWIVWESYVRNRIRTEDGGRGKLQAAKRGVALRCVGAC</sequence>
<accession>K0QZW7</accession>
<protein>
    <submittedName>
        <fullName evidence="2">Uncharacterized protein</fullName>
    </submittedName>
</protein>
<reference evidence="2 3" key="1">
    <citation type="journal article" date="2012" name="Genome Biol.">
        <title>Genome and low-iron response of an oceanic diatom adapted to chronic iron limitation.</title>
        <authorList>
            <person name="Lommer M."/>
            <person name="Specht M."/>
            <person name="Roy A.S."/>
            <person name="Kraemer L."/>
            <person name="Andreson R."/>
            <person name="Gutowska M.A."/>
            <person name="Wolf J."/>
            <person name="Bergner S.V."/>
            <person name="Schilhabel M.B."/>
            <person name="Klostermeier U.C."/>
            <person name="Beiko R.G."/>
            <person name="Rosenstiel P."/>
            <person name="Hippler M."/>
            <person name="Laroche J."/>
        </authorList>
    </citation>
    <scope>NUCLEOTIDE SEQUENCE [LARGE SCALE GENOMIC DNA]</scope>
    <source>
        <strain evidence="2 3">CCMP1005</strain>
    </source>
</reference>
<feature type="compositionally biased region" description="Basic and acidic residues" evidence="1">
    <location>
        <begin position="181"/>
        <end position="193"/>
    </location>
</feature>
<keyword evidence="3" id="KW-1185">Reference proteome</keyword>
<dbReference type="AlphaFoldDB" id="K0QZW7"/>
<gene>
    <name evidence="2" type="ORF">THAOC_37575</name>
</gene>
<name>K0QZW7_THAOC</name>
<comment type="caution">
    <text evidence="2">The sequence shown here is derived from an EMBL/GenBank/DDBJ whole genome shotgun (WGS) entry which is preliminary data.</text>
</comment>
<dbReference type="EMBL" id="AGNL01050431">
    <property type="protein sequence ID" value="EJK43934.1"/>
    <property type="molecule type" value="Genomic_DNA"/>
</dbReference>
<evidence type="ECO:0000313" key="2">
    <source>
        <dbReference type="EMBL" id="EJK43934.1"/>
    </source>
</evidence>
<evidence type="ECO:0000256" key="1">
    <source>
        <dbReference type="SAM" id="MobiDB-lite"/>
    </source>
</evidence>